<reference evidence="4 5" key="1">
    <citation type="submission" date="2023-05" db="EMBL/GenBank/DDBJ databases">
        <title>Sequencing and Assembly of Streptomyces sp. NP73.</title>
        <authorList>
            <person name="Konwar A.N."/>
            <person name="Saikia K."/>
            <person name="Thakur D."/>
        </authorList>
    </citation>
    <scope>NUCLEOTIDE SEQUENCE [LARGE SCALE GENOMIC DNA]</scope>
    <source>
        <strain evidence="4 5">NP73</strain>
    </source>
</reference>
<feature type="transmembrane region" description="Helical" evidence="2">
    <location>
        <begin position="257"/>
        <end position="278"/>
    </location>
</feature>
<dbReference type="CDD" id="cd00130">
    <property type="entry name" value="PAS"/>
    <property type="match status" value="1"/>
</dbReference>
<dbReference type="EMBL" id="JASITI010000034">
    <property type="protein sequence ID" value="MDK9498781.1"/>
    <property type="molecule type" value="Genomic_DNA"/>
</dbReference>
<keyword evidence="2" id="KW-1133">Transmembrane helix</keyword>
<organism evidence="4 5">
    <name type="scientific">Streptomyces katrae</name>
    <dbReference type="NCBI Taxonomy" id="68223"/>
    <lineage>
        <taxon>Bacteria</taxon>
        <taxon>Bacillati</taxon>
        <taxon>Actinomycetota</taxon>
        <taxon>Actinomycetes</taxon>
        <taxon>Kitasatosporales</taxon>
        <taxon>Streptomycetaceae</taxon>
        <taxon>Streptomyces</taxon>
    </lineage>
</organism>
<dbReference type="NCBIfam" id="TIGR00229">
    <property type="entry name" value="sensory_box"/>
    <property type="match status" value="1"/>
</dbReference>
<evidence type="ECO:0000259" key="3">
    <source>
        <dbReference type="PROSITE" id="PS50112"/>
    </source>
</evidence>
<evidence type="ECO:0000256" key="1">
    <source>
        <dbReference type="SAM" id="MobiDB-lite"/>
    </source>
</evidence>
<proteinExistence type="predicted"/>
<dbReference type="SMART" id="SM00091">
    <property type="entry name" value="PAS"/>
    <property type="match status" value="1"/>
</dbReference>
<protein>
    <submittedName>
        <fullName evidence="4">PAS domain S-box protein</fullName>
    </submittedName>
</protein>
<gene>
    <name evidence="4" type="ORF">QEZ40_003986</name>
</gene>
<feature type="domain" description="PAS" evidence="3">
    <location>
        <begin position="290"/>
        <end position="360"/>
    </location>
</feature>
<evidence type="ECO:0000256" key="2">
    <source>
        <dbReference type="SAM" id="Phobius"/>
    </source>
</evidence>
<keyword evidence="5" id="KW-1185">Reference proteome</keyword>
<dbReference type="PANTHER" id="PTHR44757">
    <property type="entry name" value="DIGUANYLATE CYCLASE DGCP"/>
    <property type="match status" value="1"/>
</dbReference>
<dbReference type="Proteomes" id="UP001223390">
    <property type="component" value="Unassembled WGS sequence"/>
</dbReference>
<evidence type="ECO:0000313" key="4">
    <source>
        <dbReference type="EMBL" id="MDK9498781.1"/>
    </source>
</evidence>
<dbReference type="InterPro" id="IPR013655">
    <property type="entry name" value="PAS_fold_3"/>
</dbReference>
<dbReference type="InterPro" id="IPR052155">
    <property type="entry name" value="Biofilm_reg_signaling"/>
</dbReference>
<dbReference type="PANTHER" id="PTHR44757:SF2">
    <property type="entry name" value="BIOFILM ARCHITECTURE MAINTENANCE PROTEIN MBAA"/>
    <property type="match status" value="1"/>
</dbReference>
<dbReference type="SUPFAM" id="SSF55785">
    <property type="entry name" value="PYP-like sensor domain (PAS domain)"/>
    <property type="match status" value="1"/>
</dbReference>
<dbReference type="InterPro" id="IPR035965">
    <property type="entry name" value="PAS-like_dom_sf"/>
</dbReference>
<name>A0ABT7GZT4_9ACTN</name>
<accession>A0ABT7GZT4</accession>
<comment type="caution">
    <text evidence="4">The sequence shown here is derived from an EMBL/GenBank/DDBJ whole genome shotgun (WGS) entry which is preliminary data.</text>
</comment>
<dbReference type="Gene3D" id="3.30.450.20">
    <property type="entry name" value="PAS domain"/>
    <property type="match status" value="1"/>
</dbReference>
<feature type="region of interest" description="Disordered" evidence="1">
    <location>
        <begin position="411"/>
        <end position="467"/>
    </location>
</feature>
<dbReference type="PROSITE" id="PS50112">
    <property type="entry name" value="PAS"/>
    <property type="match status" value="1"/>
</dbReference>
<feature type="transmembrane region" description="Helical" evidence="2">
    <location>
        <begin position="60"/>
        <end position="84"/>
    </location>
</feature>
<dbReference type="Pfam" id="PF08447">
    <property type="entry name" value="PAS_3"/>
    <property type="match status" value="1"/>
</dbReference>
<sequence>MAPLLLGAVCAGYAVGSALGWGGSRQLVLVMDEFVPSGTSAVAAALCFRQGWASVGRSRAAWLLFALSFTTAALGHLAGPLLPWFAAPAAAGLLLQAKRPVTRAGWACLVVDVWLVGGSLFALHRSLATADAVQHGLFASTRTLPDIALVSLALVLHFHRSVGTAAFALASTGVGDLLVTTPLHHAAWFGGPLLAAYALRRSRRTSTAALPPPLPSAGADRRPAGAPLLTLAPYLASAAGSLGILHEVLDHGRVDGAALVAGGAVVLGVVFRLAIALLDNMTLVQELAQKENHFRALIQASSDVIMIAAPSGVLRYVSPASSRVYGREAEELVGQELAALVHPEDVGRMVHEVRRFLGAGAVEEPTKRLEYRFRSGDGGWLDVESTISRYQGGLIFNSRDVTPRVRFPARIGRQADPDLPPPAPGFAAAEPRNEGDTGDPSDADTPQEDMGPAGAGRPEGRATEPGGRVLHLGALLLPAEERRGWLEEQKAILADLPGRREQWRWIIEQLFAMPRYAYTVRSGRDKESA</sequence>
<evidence type="ECO:0000313" key="5">
    <source>
        <dbReference type="Proteomes" id="UP001223390"/>
    </source>
</evidence>
<keyword evidence="2" id="KW-0472">Membrane</keyword>
<keyword evidence="2" id="KW-0812">Transmembrane</keyword>
<feature type="compositionally biased region" description="Acidic residues" evidence="1">
    <location>
        <begin position="436"/>
        <end position="447"/>
    </location>
</feature>
<feature type="transmembrane region" description="Helical" evidence="2">
    <location>
        <begin position="104"/>
        <end position="123"/>
    </location>
</feature>
<dbReference type="InterPro" id="IPR000014">
    <property type="entry name" value="PAS"/>
</dbReference>
<feature type="transmembrane region" description="Helical" evidence="2">
    <location>
        <begin position="182"/>
        <end position="199"/>
    </location>
</feature>
<feature type="transmembrane region" description="Helical" evidence="2">
    <location>
        <begin position="144"/>
        <end position="170"/>
    </location>
</feature>
<feature type="transmembrane region" description="Helical" evidence="2">
    <location>
        <begin position="226"/>
        <end position="245"/>
    </location>
</feature>